<evidence type="ECO:0000256" key="3">
    <source>
        <dbReference type="RuleBase" id="RU003494"/>
    </source>
</evidence>
<dbReference type="InterPro" id="IPR040079">
    <property type="entry name" value="Glutathione_S-Trfase"/>
</dbReference>
<dbReference type="Pfam" id="PF00043">
    <property type="entry name" value="GST_C"/>
    <property type="match status" value="1"/>
</dbReference>
<comment type="similarity">
    <text evidence="1 3">Belongs to the GST superfamily. Alpha family.</text>
</comment>
<name>A0A8C6IGH9_MUSSI</name>
<dbReference type="GO" id="GO:0004364">
    <property type="term" value="F:glutathione transferase activity"/>
    <property type="evidence" value="ECO:0007669"/>
    <property type="project" value="UniProtKB-EC"/>
</dbReference>
<dbReference type="GO" id="GO:0006749">
    <property type="term" value="P:glutathione metabolic process"/>
    <property type="evidence" value="ECO:0007669"/>
    <property type="project" value="TreeGrafter"/>
</dbReference>
<reference evidence="6" key="1">
    <citation type="submission" date="2025-08" db="UniProtKB">
        <authorList>
            <consortium name="Ensembl"/>
        </authorList>
    </citation>
    <scope>IDENTIFICATION</scope>
</reference>
<dbReference type="SFLD" id="SFLDG00363">
    <property type="entry name" value="AMPS_(cytGST):_Alpha-__Mu-__Pi"/>
    <property type="match status" value="1"/>
</dbReference>
<dbReference type="SUPFAM" id="SSF52833">
    <property type="entry name" value="Thioredoxin-like"/>
    <property type="match status" value="1"/>
</dbReference>
<dbReference type="SUPFAM" id="SSF47616">
    <property type="entry name" value="GST C-terminal domain-like"/>
    <property type="match status" value="1"/>
</dbReference>
<dbReference type="GO" id="GO:0006805">
    <property type="term" value="P:xenobiotic metabolic process"/>
    <property type="evidence" value="ECO:0007669"/>
    <property type="project" value="TreeGrafter"/>
</dbReference>
<reference evidence="6" key="2">
    <citation type="submission" date="2025-09" db="UniProtKB">
        <authorList>
            <consortium name="Ensembl"/>
        </authorList>
    </citation>
    <scope>IDENTIFICATION</scope>
</reference>
<dbReference type="EC" id="2.5.1.18" evidence="3"/>
<evidence type="ECO:0000313" key="7">
    <source>
        <dbReference type="Proteomes" id="UP000694415"/>
    </source>
</evidence>
<comment type="catalytic activity">
    <reaction evidence="3">
        <text>RX + glutathione = an S-substituted glutathione + a halide anion + H(+)</text>
        <dbReference type="Rhea" id="RHEA:16437"/>
        <dbReference type="ChEBI" id="CHEBI:15378"/>
        <dbReference type="ChEBI" id="CHEBI:16042"/>
        <dbReference type="ChEBI" id="CHEBI:17792"/>
        <dbReference type="ChEBI" id="CHEBI:57925"/>
        <dbReference type="ChEBI" id="CHEBI:90779"/>
        <dbReference type="EC" id="2.5.1.18"/>
    </reaction>
</comment>
<dbReference type="PROSITE" id="PS50404">
    <property type="entry name" value="GST_NTER"/>
    <property type="match status" value="1"/>
</dbReference>
<dbReference type="CDD" id="cd03208">
    <property type="entry name" value="GST_C_Alpha"/>
    <property type="match status" value="1"/>
</dbReference>
<keyword evidence="7" id="KW-1185">Reference proteome</keyword>
<evidence type="ECO:0000259" key="5">
    <source>
        <dbReference type="PROSITE" id="PS50405"/>
    </source>
</evidence>
<sequence>MAGKPVLHYFDGRGRMEPIRWLLAAAGVEFEEKFLKTRDDLARLRSDGSLMFQQVPMVEIDGMKLVQTKAILNYIASKYNLYGKDMKERAIIDMYTEGVADLEIMILYYPHMPPEEKEASLAKIKEQTRNRYFPAFEKVLKSHGQDYLVGNRLSRADIALVELLYHVEELDPGVVDNFPLLKALRSRVSNLPTVKKFLQPGSQRKPFDDAKCVESAKKIFKIVLPEDSIRSSRWNRWNTL</sequence>
<dbReference type="FunFam" id="1.20.1050.10:FF:000005">
    <property type="entry name" value="Glutathione S-transferase A1"/>
    <property type="match status" value="1"/>
</dbReference>
<dbReference type="GO" id="GO:0070062">
    <property type="term" value="C:extracellular exosome"/>
    <property type="evidence" value="ECO:0007669"/>
    <property type="project" value="TreeGrafter"/>
</dbReference>
<dbReference type="InterPro" id="IPR036282">
    <property type="entry name" value="Glutathione-S-Trfase_C_sf"/>
</dbReference>
<dbReference type="Proteomes" id="UP000694415">
    <property type="component" value="Unplaced"/>
</dbReference>
<feature type="domain" description="GST C-terminal" evidence="5">
    <location>
        <begin position="85"/>
        <end position="207"/>
    </location>
</feature>
<accession>A0A8C6IGH9</accession>
<dbReference type="GO" id="GO:0046223">
    <property type="term" value="P:aflatoxin catabolic process"/>
    <property type="evidence" value="ECO:0007669"/>
    <property type="project" value="Ensembl"/>
</dbReference>
<evidence type="ECO:0000313" key="6">
    <source>
        <dbReference type="Ensembl" id="ENSMSIP00000036928.1"/>
    </source>
</evidence>
<dbReference type="PANTHER" id="PTHR11571">
    <property type="entry name" value="GLUTATHIONE S-TRANSFERASE"/>
    <property type="match status" value="1"/>
</dbReference>
<dbReference type="PROSITE" id="PS50405">
    <property type="entry name" value="GST_CTER"/>
    <property type="match status" value="1"/>
</dbReference>
<evidence type="ECO:0000256" key="1">
    <source>
        <dbReference type="ARBA" id="ARBA00011055"/>
    </source>
</evidence>
<proteinExistence type="inferred from homology"/>
<evidence type="ECO:0000256" key="2">
    <source>
        <dbReference type="ARBA" id="ARBA00022679"/>
    </source>
</evidence>
<dbReference type="Gene3D" id="3.40.30.10">
    <property type="entry name" value="Glutaredoxin"/>
    <property type="match status" value="1"/>
</dbReference>
<dbReference type="InterPro" id="IPR003080">
    <property type="entry name" value="GST_alpha"/>
</dbReference>
<feature type="domain" description="GST N-terminal" evidence="4">
    <location>
        <begin position="3"/>
        <end position="83"/>
    </location>
</feature>
<keyword evidence="2 3" id="KW-0808">Transferase</keyword>
<dbReference type="Pfam" id="PF02798">
    <property type="entry name" value="GST_N"/>
    <property type="match status" value="1"/>
</dbReference>
<dbReference type="Ensembl" id="ENSMSIT00000046539.1">
    <property type="protein sequence ID" value="ENSMSIP00000036928.1"/>
    <property type="gene ID" value="ENSMSIG00000030752.1"/>
</dbReference>
<dbReference type="SFLD" id="SFLDG01205">
    <property type="entry name" value="AMPS.1"/>
    <property type="match status" value="1"/>
</dbReference>
<dbReference type="SMR" id="A0A8C6IGH9"/>
<dbReference type="InterPro" id="IPR004046">
    <property type="entry name" value="GST_C"/>
</dbReference>
<dbReference type="InterPro" id="IPR050213">
    <property type="entry name" value="GST_superfamily"/>
</dbReference>
<dbReference type="PRINTS" id="PR01266">
    <property type="entry name" value="GSTRNSFRASEA"/>
</dbReference>
<evidence type="ECO:0000259" key="4">
    <source>
        <dbReference type="PROSITE" id="PS50404"/>
    </source>
</evidence>
<dbReference type="GO" id="GO:0005829">
    <property type="term" value="C:cytosol"/>
    <property type="evidence" value="ECO:0007669"/>
    <property type="project" value="Ensembl"/>
</dbReference>
<dbReference type="GeneTree" id="ENSGT00940000163367"/>
<dbReference type="InterPro" id="IPR036249">
    <property type="entry name" value="Thioredoxin-like_sf"/>
</dbReference>
<organism evidence="6 7">
    <name type="scientific">Mus spicilegus</name>
    <name type="common">Mound-building mouse</name>
    <dbReference type="NCBI Taxonomy" id="10103"/>
    <lineage>
        <taxon>Eukaryota</taxon>
        <taxon>Metazoa</taxon>
        <taxon>Chordata</taxon>
        <taxon>Craniata</taxon>
        <taxon>Vertebrata</taxon>
        <taxon>Euteleostomi</taxon>
        <taxon>Mammalia</taxon>
        <taxon>Eutheria</taxon>
        <taxon>Euarchontoglires</taxon>
        <taxon>Glires</taxon>
        <taxon>Rodentia</taxon>
        <taxon>Myomorpha</taxon>
        <taxon>Muroidea</taxon>
        <taxon>Muridae</taxon>
        <taxon>Murinae</taxon>
        <taxon>Mus</taxon>
        <taxon>Mus</taxon>
    </lineage>
</organism>
<dbReference type="PANTHER" id="PTHR11571:SF107">
    <property type="entry name" value="GLUTATHIONE S-TRANSFERASE A1"/>
    <property type="match status" value="1"/>
</dbReference>
<protein>
    <recommendedName>
        <fullName evidence="3">Glutathione S-transferase</fullName>
        <ecNumber evidence="3">2.5.1.18</ecNumber>
    </recommendedName>
</protein>
<dbReference type="GO" id="GO:0005739">
    <property type="term" value="C:mitochondrion"/>
    <property type="evidence" value="ECO:0007669"/>
    <property type="project" value="Ensembl"/>
</dbReference>
<dbReference type="AlphaFoldDB" id="A0A8C6IGH9"/>
<dbReference type="CDD" id="cd03077">
    <property type="entry name" value="GST_N_Alpha"/>
    <property type="match status" value="1"/>
</dbReference>
<dbReference type="SFLD" id="SFLDS00019">
    <property type="entry name" value="Glutathione_Transferase_(cytos"/>
    <property type="match status" value="1"/>
</dbReference>
<dbReference type="InterPro" id="IPR004045">
    <property type="entry name" value="Glutathione_S-Trfase_N"/>
</dbReference>
<dbReference type="Gene3D" id="1.20.1050.10">
    <property type="match status" value="1"/>
</dbReference>
<dbReference type="InterPro" id="IPR010987">
    <property type="entry name" value="Glutathione-S-Trfase_C-like"/>
</dbReference>
<dbReference type="GO" id="GO:0001657">
    <property type="term" value="P:ureteric bud development"/>
    <property type="evidence" value="ECO:0007669"/>
    <property type="project" value="Ensembl"/>
</dbReference>